<gene>
    <name evidence="2" type="ORF">VNI00_014794</name>
</gene>
<dbReference type="SUPFAM" id="SSF47616">
    <property type="entry name" value="GST C-terminal domain-like"/>
    <property type="match status" value="1"/>
</dbReference>
<reference evidence="2 3" key="1">
    <citation type="submission" date="2024-01" db="EMBL/GenBank/DDBJ databases">
        <title>A draft genome for a cacao thread blight-causing isolate of Paramarasmius palmivorus.</title>
        <authorList>
            <person name="Baruah I.K."/>
            <person name="Bukari Y."/>
            <person name="Amoako-Attah I."/>
            <person name="Meinhardt L.W."/>
            <person name="Bailey B.A."/>
            <person name="Cohen S.P."/>
        </authorList>
    </citation>
    <scope>NUCLEOTIDE SEQUENCE [LARGE SCALE GENOMIC DNA]</scope>
    <source>
        <strain evidence="2 3">GH-12</strain>
    </source>
</reference>
<comment type="caution">
    <text evidence="2">The sequence shown here is derived from an EMBL/GenBank/DDBJ whole genome shotgun (WGS) entry which is preliminary data.</text>
</comment>
<protein>
    <recommendedName>
        <fullName evidence="1">GST N-terminal domain-containing protein</fullName>
    </recommendedName>
</protein>
<dbReference type="Pfam" id="PF22041">
    <property type="entry name" value="GST_C_7"/>
    <property type="match status" value="1"/>
</dbReference>
<dbReference type="Pfam" id="PF13417">
    <property type="entry name" value="GST_N_3"/>
    <property type="match status" value="1"/>
</dbReference>
<proteinExistence type="predicted"/>
<sequence length="241" mass="27038">MITLYDLGPSLLEDQTLGLSTPCRKIILILRYKDIPYDHRFISLSEIESTAKSVGAPPTTTREDGAEKYTVPFLYDSTHGRAVSDSYLIAQYLDEAYPDTPKVFPKGTKALQSLAVDALEAKSTSLIPVIRPKMYRQMTPKMFEELNKQYGPAPELSTEELTAQLAKAKTMFDELKKSFGNQEELYVMGDRPIYVDFSLASLVLTLRVYYGSQSKEWGEAKNWAAGRIGNICEGILALMRV</sequence>
<dbReference type="InterPro" id="IPR036282">
    <property type="entry name" value="Glutathione-S-Trfase_C_sf"/>
</dbReference>
<evidence type="ECO:0000313" key="2">
    <source>
        <dbReference type="EMBL" id="KAK7028953.1"/>
    </source>
</evidence>
<dbReference type="Gene3D" id="1.20.1050.10">
    <property type="match status" value="1"/>
</dbReference>
<dbReference type="Gene3D" id="3.40.30.10">
    <property type="entry name" value="Glutaredoxin"/>
    <property type="match status" value="1"/>
</dbReference>
<dbReference type="Proteomes" id="UP001383192">
    <property type="component" value="Unassembled WGS sequence"/>
</dbReference>
<name>A0AAW0BRN2_9AGAR</name>
<dbReference type="EMBL" id="JAYKXP010000086">
    <property type="protein sequence ID" value="KAK7028953.1"/>
    <property type="molecule type" value="Genomic_DNA"/>
</dbReference>
<organism evidence="2 3">
    <name type="scientific">Paramarasmius palmivorus</name>
    <dbReference type="NCBI Taxonomy" id="297713"/>
    <lineage>
        <taxon>Eukaryota</taxon>
        <taxon>Fungi</taxon>
        <taxon>Dikarya</taxon>
        <taxon>Basidiomycota</taxon>
        <taxon>Agaricomycotina</taxon>
        <taxon>Agaricomycetes</taxon>
        <taxon>Agaricomycetidae</taxon>
        <taxon>Agaricales</taxon>
        <taxon>Marasmiineae</taxon>
        <taxon>Marasmiaceae</taxon>
        <taxon>Paramarasmius</taxon>
    </lineage>
</organism>
<dbReference type="InterPro" id="IPR036249">
    <property type="entry name" value="Thioredoxin-like_sf"/>
</dbReference>
<evidence type="ECO:0000313" key="3">
    <source>
        <dbReference type="Proteomes" id="UP001383192"/>
    </source>
</evidence>
<dbReference type="InterPro" id="IPR004045">
    <property type="entry name" value="Glutathione_S-Trfase_N"/>
</dbReference>
<accession>A0AAW0BRN2</accession>
<dbReference type="InterPro" id="IPR054416">
    <property type="entry name" value="GST_UstS-like_C"/>
</dbReference>
<keyword evidence="3" id="KW-1185">Reference proteome</keyword>
<dbReference type="PROSITE" id="PS50404">
    <property type="entry name" value="GST_NTER"/>
    <property type="match status" value="1"/>
</dbReference>
<feature type="domain" description="GST N-terminal" evidence="1">
    <location>
        <begin position="10"/>
        <end position="101"/>
    </location>
</feature>
<evidence type="ECO:0000259" key="1">
    <source>
        <dbReference type="PROSITE" id="PS50404"/>
    </source>
</evidence>
<dbReference type="SUPFAM" id="SSF52833">
    <property type="entry name" value="Thioredoxin-like"/>
    <property type="match status" value="1"/>
</dbReference>
<dbReference type="AlphaFoldDB" id="A0AAW0BRN2"/>